<protein>
    <submittedName>
        <fullName evidence="1">Uncharacterized protein</fullName>
    </submittedName>
</protein>
<keyword evidence="2" id="KW-1185">Reference proteome</keyword>
<dbReference type="STRING" id="1437059.A6A05_15360"/>
<comment type="caution">
    <text evidence="1">The sequence shown here is derived from an EMBL/GenBank/DDBJ whole genome shotgun (WGS) entry which is preliminary data.</text>
</comment>
<reference evidence="1 2" key="1">
    <citation type="submission" date="2016-04" db="EMBL/GenBank/DDBJ databases">
        <title>Draft genome sequence of freshwater magnetotactic bacteria Magnetospirillum marisnigri SP-1 and Magnetospirillum moscoviense BB-1.</title>
        <authorList>
            <person name="Koziaeva V."/>
            <person name="Dziuba M.V."/>
            <person name="Ivanov T.M."/>
            <person name="Kuznetsov B."/>
            <person name="Grouzdev D.S."/>
        </authorList>
    </citation>
    <scope>NUCLEOTIDE SEQUENCE [LARGE SCALE GENOMIC DNA]</scope>
    <source>
        <strain evidence="1 2">BB-1</strain>
    </source>
</reference>
<accession>A0A178MHY2</accession>
<gene>
    <name evidence="1" type="ORF">A6A05_15360</name>
</gene>
<sequence>MNKGRLSNRERREWDAEVYDVPKWKGLTTGFVKENSFPGRLTYEAFITHLRNAMSHPTPKLREPLLPSTGYTTVRDGSGIITRLRFTDSPWVRRGQYKEKITTNEVEKMANALTGRHPDATISVCYMKTEGHSGPAIYIDEERWIPVFTAEMDADSLYLVAEQLAESLAAPLRDVLETEALLAVCGRR</sequence>
<dbReference type="EMBL" id="LWQU01000162">
    <property type="protein sequence ID" value="OAN48321.1"/>
    <property type="molecule type" value="Genomic_DNA"/>
</dbReference>
<dbReference type="AlphaFoldDB" id="A0A178MHY2"/>
<organism evidence="1 2">
    <name type="scientific">Magnetospirillum moscoviense</name>
    <dbReference type="NCBI Taxonomy" id="1437059"/>
    <lineage>
        <taxon>Bacteria</taxon>
        <taxon>Pseudomonadati</taxon>
        <taxon>Pseudomonadota</taxon>
        <taxon>Alphaproteobacteria</taxon>
        <taxon>Rhodospirillales</taxon>
        <taxon>Rhodospirillaceae</taxon>
        <taxon>Magnetospirillum</taxon>
    </lineage>
</organism>
<evidence type="ECO:0000313" key="1">
    <source>
        <dbReference type="EMBL" id="OAN48321.1"/>
    </source>
</evidence>
<proteinExistence type="predicted"/>
<evidence type="ECO:0000313" key="2">
    <source>
        <dbReference type="Proteomes" id="UP000078543"/>
    </source>
</evidence>
<dbReference type="Proteomes" id="UP000078543">
    <property type="component" value="Unassembled WGS sequence"/>
</dbReference>
<name>A0A178MHY2_9PROT</name>